<sequence length="46" mass="5200">PICNEVHQKENMFQGGGRLIAGKLTIELRRLYEKNKNSVALVQTTT</sequence>
<evidence type="ECO:0000313" key="1">
    <source>
        <dbReference type="EMBL" id="EMG10816.1"/>
    </source>
</evidence>
<dbReference type="BioCyc" id="LINT1001599:G11K9-5182-MONOMER"/>
<protein>
    <submittedName>
        <fullName evidence="1">Uncharacterized protein</fullName>
    </submittedName>
</protein>
<feature type="non-terminal residue" evidence="1">
    <location>
        <position position="1"/>
    </location>
</feature>
<reference evidence="1 2" key="1">
    <citation type="submission" date="2013-02" db="EMBL/GenBank/DDBJ databases">
        <authorList>
            <person name="Harkins D.M."/>
            <person name="Durkin A.S."/>
            <person name="Brinkac L.M."/>
            <person name="Haft D.H."/>
            <person name="Selengut J.D."/>
            <person name="Sanka R."/>
            <person name="DePew J."/>
            <person name="Purushe J."/>
            <person name="Tulsiani S.M."/>
            <person name="Graham G.C."/>
            <person name="Burns M.-A."/>
            <person name="Dohnt M.F."/>
            <person name="Smythe L.D."/>
            <person name="McKay D.B."/>
            <person name="Craig S.B."/>
            <person name="Vinetz J.M."/>
            <person name="Sutton G.G."/>
            <person name="Nierman W.C."/>
            <person name="Fouts D.E."/>
        </authorList>
    </citation>
    <scope>NUCLEOTIDE SEQUENCE [LARGE SCALE GENOMIC DNA]</scope>
    <source>
        <strain evidence="1 2">LT2186</strain>
    </source>
</reference>
<evidence type="ECO:0000313" key="2">
    <source>
        <dbReference type="Proteomes" id="UP000011776"/>
    </source>
</evidence>
<dbReference type="AlphaFoldDB" id="M3I5Y9"/>
<name>M3I5Y9_LEPIR</name>
<accession>M3I5Y9</accession>
<dbReference type="Proteomes" id="UP000011776">
    <property type="component" value="Unassembled WGS sequence"/>
</dbReference>
<organism evidence="1 2">
    <name type="scientific">Leptospira interrogans serovar Grippotyphosa str. LT2186</name>
    <dbReference type="NCBI Taxonomy" id="1001599"/>
    <lineage>
        <taxon>Bacteria</taxon>
        <taxon>Pseudomonadati</taxon>
        <taxon>Spirochaetota</taxon>
        <taxon>Spirochaetia</taxon>
        <taxon>Leptospirales</taxon>
        <taxon>Leptospiraceae</taxon>
        <taxon>Leptospira</taxon>
    </lineage>
</organism>
<comment type="caution">
    <text evidence="1">The sequence shown here is derived from an EMBL/GenBank/DDBJ whole genome shotgun (WGS) entry which is preliminary data.</text>
</comment>
<gene>
    <name evidence="1" type="ORF">LEP1GSC151_0025</name>
</gene>
<proteinExistence type="predicted"/>
<dbReference type="EMBL" id="AFME02000214">
    <property type="protein sequence ID" value="EMG10816.1"/>
    <property type="molecule type" value="Genomic_DNA"/>
</dbReference>